<dbReference type="RefSeq" id="WP_138171304.1">
    <property type="nucleotide sequence ID" value="NZ_VAWA01000044.1"/>
</dbReference>
<dbReference type="OrthoDB" id="7274111at2"/>
<dbReference type="PANTHER" id="PTHR30136:SF35">
    <property type="entry name" value="HTH-TYPE TRANSCRIPTIONAL REGULATOR RV1719"/>
    <property type="match status" value="1"/>
</dbReference>
<evidence type="ECO:0000259" key="4">
    <source>
        <dbReference type="PROSITE" id="PS51077"/>
    </source>
</evidence>
<protein>
    <submittedName>
        <fullName evidence="6">IclR family transcriptional regulator</fullName>
    </submittedName>
</protein>
<dbReference type="InterPro" id="IPR014757">
    <property type="entry name" value="Tscrpt_reg_IclR_C"/>
</dbReference>
<evidence type="ECO:0000256" key="3">
    <source>
        <dbReference type="ARBA" id="ARBA00023163"/>
    </source>
</evidence>
<dbReference type="PROSITE" id="PS51078">
    <property type="entry name" value="ICLR_ED"/>
    <property type="match status" value="1"/>
</dbReference>
<dbReference type="PROSITE" id="PS51077">
    <property type="entry name" value="HTH_ICLR"/>
    <property type="match status" value="1"/>
</dbReference>
<sequence length="263" mass="29092">MEHPNVKAGWGVLGPEPQYPIESVDNALKILLLLRDQNDLRQRDVADYLGVASSTAHRLLAMLQYRGFLRRDPGNKTYRPGSRLTTLSYSVLAGFDIRELLRPVLEELHQTLQETVHLGSLEGTNVRFLDAIESPHAVRVASRMGQSKPAAATATGKALLAEVPSDELRRLYPNTEITGAKAVKSRLDLERELVVVRERGYATSEEDNEDGVSSVALTIPTNGSVSRLALNVSLPVSRMLESDLERITFHMRKIAEKGSELLS</sequence>
<reference evidence="6 7" key="1">
    <citation type="submission" date="2019-05" db="EMBL/GenBank/DDBJ databases">
        <title>Nesterenkonia sp. GY239, isolated from the Southern Atlantic Ocean.</title>
        <authorList>
            <person name="Zhang G."/>
        </authorList>
    </citation>
    <scope>NUCLEOTIDE SEQUENCE [LARGE SCALE GENOMIC DNA]</scope>
    <source>
        <strain evidence="6 7">GY239</strain>
    </source>
</reference>
<dbReference type="Pfam" id="PF09339">
    <property type="entry name" value="HTH_IclR"/>
    <property type="match status" value="1"/>
</dbReference>
<dbReference type="Proteomes" id="UP000306544">
    <property type="component" value="Unassembled WGS sequence"/>
</dbReference>
<dbReference type="InterPro" id="IPR050707">
    <property type="entry name" value="HTH_MetabolicPath_Reg"/>
</dbReference>
<keyword evidence="3" id="KW-0804">Transcription</keyword>
<gene>
    <name evidence="6" type="ORF">FEF27_12970</name>
</gene>
<dbReference type="SMART" id="SM00346">
    <property type="entry name" value="HTH_ICLR"/>
    <property type="match status" value="1"/>
</dbReference>
<accession>A0A5R8ZXH2</accession>
<name>A0A5R8ZXH2_9MICC</name>
<dbReference type="Gene3D" id="3.30.450.40">
    <property type="match status" value="1"/>
</dbReference>
<dbReference type="Pfam" id="PF01614">
    <property type="entry name" value="IclR_C"/>
    <property type="match status" value="1"/>
</dbReference>
<dbReference type="InterPro" id="IPR036390">
    <property type="entry name" value="WH_DNA-bd_sf"/>
</dbReference>
<evidence type="ECO:0000256" key="1">
    <source>
        <dbReference type="ARBA" id="ARBA00023015"/>
    </source>
</evidence>
<comment type="caution">
    <text evidence="6">The sequence shown here is derived from an EMBL/GenBank/DDBJ whole genome shotgun (WGS) entry which is preliminary data.</text>
</comment>
<dbReference type="SUPFAM" id="SSF46785">
    <property type="entry name" value="Winged helix' DNA-binding domain"/>
    <property type="match status" value="1"/>
</dbReference>
<evidence type="ECO:0000313" key="6">
    <source>
        <dbReference type="EMBL" id="TLP70565.1"/>
    </source>
</evidence>
<dbReference type="EMBL" id="VAWA01000044">
    <property type="protein sequence ID" value="TLP70565.1"/>
    <property type="molecule type" value="Genomic_DNA"/>
</dbReference>
<keyword evidence="2" id="KW-0238">DNA-binding</keyword>
<dbReference type="SUPFAM" id="SSF55781">
    <property type="entry name" value="GAF domain-like"/>
    <property type="match status" value="1"/>
</dbReference>
<organism evidence="6 7">
    <name type="scientific">Nesterenkonia sphaerica</name>
    <dbReference type="NCBI Taxonomy" id="1804988"/>
    <lineage>
        <taxon>Bacteria</taxon>
        <taxon>Bacillati</taxon>
        <taxon>Actinomycetota</taxon>
        <taxon>Actinomycetes</taxon>
        <taxon>Micrococcales</taxon>
        <taxon>Micrococcaceae</taxon>
        <taxon>Nesterenkonia</taxon>
    </lineage>
</organism>
<keyword evidence="7" id="KW-1185">Reference proteome</keyword>
<evidence type="ECO:0000259" key="5">
    <source>
        <dbReference type="PROSITE" id="PS51078"/>
    </source>
</evidence>
<dbReference type="InterPro" id="IPR005471">
    <property type="entry name" value="Tscrpt_reg_IclR_N"/>
</dbReference>
<evidence type="ECO:0000256" key="2">
    <source>
        <dbReference type="ARBA" id="ARBA00023125"/>
    </source>
</evidence>
<keyword evidence="1" id="KW-0805">Transcription regulation</keyword>
<dbReference type="InterPro" id="IPR029016">
    <property type="entry name" value="GAF-like_dom_sf"/>
</dbReference>
<feature type="domain" description="HTH iclR-type" evidence="4">
    <location>
        <begin position="21"/>
        <end position="82"/>
    </location>
</feature>
<dbReference type="Gene3D" id="1.10.10.10">
    <property type="entry name" value="Winged helix-like DNA-binding domain superfamily/Winged helix DNA-binding domain"/>
    <property type="match status" value="1"/>
</dbReference>
<dbReference type="GO" id="GO:0003677">
    <property type="term" value="F:DNA binding"/>
    <property type="evidence" value="ECO:0007669"/>
    <property type="project" value="UniProtKB-KW"/>
</dbReference>
<dbReference type="GO" id="GO:0003700">
    <property type="term" value="F:DNA-binding transcription factor activity"/>
    <property type="evidence" value="ECO:0007669"/>
    <property type="project" value="TreeGrafter"/>
</dbReference>
<proteinExistence type="predicted"/>
<dbReference type="InterPro" id="IPR036388">
    <property type="entry name" value="WH-like_DNA-bd_sf"/>
</dbReference>
<feature type="domain" description="IclR-ED" evidence="5">
    <location>
        <begin position="83"/>
        <end position="263"/>
    </location>
</feature>
<dbReference type="PANTHER" id="PTHR30136">
    <property type="entry name" value="HELIX-TURN-HELIX TRANSCRIPTIONAL REGULATOR, ICLR FAMILY"/>
    <property type="match status" value="1"/>
</dbReference>
<dbReference type="AlphaFoldDB" id="A0A5R8ZXH2"/>
<dbReference type="GO" id="GO:0045892">
    <property type="term" value="P:negative regulation of DNA-templated transcription"/>
    <property type="evidence" value="ECO:0007669"/>
    <property type="project" value="TreeGrafter"/>
</dbReference>
<evidence type="ECO:0000313" key="7">
    <source>
        <dbReference type="Proteomes" id="UP000306544"/>
    </source>
</evidence>